<accession>A0A0M2PX21</accession>
<dbReference type="NCBIfam" id="TIGR00143">
    <property type="entry name" value="hypF"/>
    <property type="match status" value="1"/>
</dbReference>
<dbReference type="AlphaFoldDB" id="A0A0M2PX21"/>
<keyword evidence="3" id="KW-0436">Ligase</keyword>
<evidence type="ECO:0000256" key="8">
    <source>
        <dbReference type="PIRNR" id="PIRNR006256"/>
    </source>
</evidence>
<dbReference type="Gene3D" id="3.30.420.40">
    <property type="match status" value="1"/>
</dbReference>
<dbReference type="InterPro" id="IPR055128">
    <property type="entry name" value="HypF_C_2"/>
</dbReference>
<evidence type="ECO:0000256" key="4">
    <source>
        <dbReference type="ARBA" id="ARBA00022723"/>
    </source>
</evidence>
<dbReference type="GO" id="GO:0016743">
    <property type="term" value="F:carboxyl- or carbamoyltransferase activity"/>
    <property type="evidence" value="ECO:0007669"/>
    <property type="project" value="UniProtKB-UniRule"/>
</dbReference>
<dbReference type="Pfam" id="PF17788">
    <property type="entry name" value="HypF_C"/>
    <property type="match status" value="1"/>
</dbReference>
<dbReference type="GO" id="GO:0003725">
    <property type="term" value="F:double-stranded RNA binding"/>
    <property type="evidence" value="ECO:0007669"/>
    <property type="project" value="InterPro"/>
</dbReference>
<dbReference type="Gene3D" id="3.90.870.50">
    <property type="match status" value="1"/>
</dbReference>
<proteinExistence type="inferred from homology"/>
<dbReference type="Pfam" id="PF00708">
    <property type="entry name" value="Acylphosphatase"/>
    <property type="match status" value="1"/>
</dbReference>
<keyword evidence="6" id="KW-0862">Zinc</keyword>
<evidence type="ECO:0000313" key="13">
    <source>
        <dbReference type="Proteomes" id="UP000034681"/>
    </source>
</evidence>
<dbReference type="GO" id="GO:0051604">
    <property type="term" value="P:protein maturation"/>
    <property type="evidence" value="ECO:0007669"/>
    <property type="project" value="TreeGrafter"/>
</dbReference>
<evidence type="ECO:0000259" key="11">
    <source>
        <dbReference type="PROSITE" id="PS51163"/>
    </source>
</evidence>
<dbReference type="EC" id="6.2.-.-" evidence="8"/>
<dbReference type="InterPro" id="IPR004421">
    <property type="entry name" value="Carbamoyltransferase_HypF"/>
</dbReference>
<evidence type="ECO:0000259" key="10">
    <source>
        <dbReference type="PROSITE" id="PS51160"/>
    </source>
</evidence>
<dbReference type="Gene3D" id="3.30.110.120">
    <property type="match status" value="1"/>
</dbReference>
<evidence type="ECO:0000256" key="9">
    <source>
        <dbReference type="PROSITE-ProRule" id="PRU00520"/>
    </source>
</evidence>
<dbReference type="InterPro" id="IPR041440">
    <property type="entry name" value="HypF_C"/>
</dbReference>
<dbReference type="Pfam" id="PF01300">
    <property type="entry name" value="Sua5_yciO_yrdC"/>
    <property type="match status" value="1"/>
</dbReference>
<evidence type="ECO:0000256" key="5">
    <source>
        <dbReference type="ARBA" id="ARBA00022771"/>
    </source>
</evidence>
<evidence type="ECO:0000313" key="12">
    <source>
        <dbReference type="EMBL" id="KKJ00725.1"/>
    </source>
</evidence>
<sequence length="791" mass="86928">MQRLKITINGLVQGVGFRPFVYGLARELDLGGWICNTSQGVMIEVQGYPRQLAQFLQRLSQDKPPHSRLDRLTTQVFEPVSLPEPFTIRPSQGTADPSAFVLPDLATCSPCLQDLWDPHNRRHRYPFTNCTHCGPRYSIIHNLPYDRPRTTLAQFSLCPQCQGEYEDPGDRRFHAQPNACAQCGPRLEFWRSGDEQPQAMAEEALQRAIDHLRQGQIIAVKGLGGFQLMVAAHQEEAVQRLRQRKQRPHKPLAVMFPDLPILEQYCDVSPAEAHLLQSAAAPIVLLTRRRDSPTLDPNRASNRAGNLAPSLAPDNPNLGVMLPTTPLHHLLLRDYGLPLVATSGNVSGDPLCWQTADALVCLGSIADGFLSHDRPIARPVDDSIVRVVAGEPLVLRRARGYAPLPLTVTSTGFNPPTTALLALGGHFKNTLALYHQGQVILSPHLGNLDSLRSRDRVQETLETLQRLYNFQPQALACDAHPDYGSSQMAQSLARILAPDPAQPLPLFPVQHHYAHVRAVMAEQQIPGPVLGVVWDGLGYGLDGQLWGGEFLRVIPGAAAPGFERVAHWRSFPLPGGDRTAREPRRSALGLLFSLGLVSRDRPTLPPTLAPYFSPAELHLLLQTLDRHLYCPATTSMGRLFDGVSALLGLCPPVTSFEGQGAMAVEFAAQRSDTESTYPWGIDRPDQGPWILDWEPLVRSLLADLAQGVAVETMARCFHNSLIQSMGCVAQRVGLETVVLGGGCFQNRLLLETAIPALRSEGFRTHWSQQFPPNDGGLALGQVAAVLPWLTN</sequence>
<dbReference type="PROSITE" id="PS00150">
    <property type="entry name" value="ACYLPHOSPHATASE_1"/>
    <property type="match status" value="1"/>
</dbReference>
<dbReference type="STRING" id="317619.GCA_000332315_04515"/>
<keyword evidence="9" id="KW-0378">Hydrolase</keyword>
<dbReference type="InterPro" id="IPR017945">
    <property type="entry name" value="DHBP_synth_RibB-like_a/b_dom"/>
</dbReference>
<evidence type="ECO:0000256" key="7">
    <source>
        <dbReference type="ARBA" id="ARBA00048220"/>
    </source>
</evidence>
<dbReference type="PIRSF" id="PIRSF006256">
    <property type="entry name" value="CMPcnvr_hdrg_mat"/>
    <property type="match status" value="1"/>
</dbReference>
<feature type="active site" evidence="9">
    <location>
        <position position="18"/>
    </location>
</feature>
<dbReference type="GO" id="GO:0003998">
    <property type="term" value="F:acylphosphatase activity"/>
    <property type="evidence" value="ECO:0007669"/>
    <property type="project" value="UniProtKB-EC"/>
</dbReference>
<dbReference type="Pfam" id="PF22521">
    <property type="entry name" value="HypF_C_2"/>
    <property type="match status" value="1"/>
</dbReference>
<gene>
    <name evidence="12" type="ORF">PROH_05485</name>
</gene>
<comment type="pathway">
    <text evidence="1">Protein modification; [NiFe] hydrogenase maturation.</text>
</comment>
<reference evidence="12" key="1">
    <citation type="submission" date="2012-04" db="EMBL/GenBank/DDBJ databases">
        <authorList>
            <person name="Borisov I.G."/>
            <person name="Ivanikova N.V."/>
            <person name="Pinevich A.V."/>
        </authorList>
    </citation>
    <scope>NUCLEOTIDE SEQUENCE</scope>
    <source>
        <strain evidence="12">CALU 1027</strain>
    </source>
</reference>
<keyword evidence="5" id="KW-0863">Zinc-finger</keyword>
<evidence type="ECO:0000256" key="6">
    <source>
        <dbReference type="ARBA" id="ARBA00022833"/>
    </source>
</evidence>
<dbReference type="PROSITE" id="PS51160">
    <property type="entry name" value="ACYLPHOSPHATASE_3"/>
    <property type="match status" value="1"/>
</dbReference>
<feature type="active site" evidence="9">
    <location>
        <position position="36"/>
    </location>
</feature>
<protein>
    <recommendedName>
        <fullName evidence="8">Carbamoyltransferase</fullName>
        <ecNumber evidence="8">6.2.-.-</ecNumber>
    </recommendedName>
</protein>
<evidence type="ECO:0000256" key="2">
    <source>
        <dbReference type="ARBA" id="ARBA00008097"/>
    </source>
</evidence>
<dbReference type="Gene3D" id="3.30.420.360">
    <property type="match status" value="1"/>
</dbReference>
<dbReference type="EMBL" id="AJTX02000003">
    <property type="protein sequence ID" value="KKJ00725.1"/>
    <property type="molecule type" value="Genomic_DNA"/>
</dbReference>
<comment type="caution">
    <text evidence="12">The sequence shown here is derived from an EMBL/GenBank/DDBJ whole genome shotgun (WGS) entry which is preliminary data.</text>
</comment>
<evidence type="ECO:0000256" key="3">
    <source>
        <dbReference type="ARBA" id="ARBA00022598"/>
    </source>
</evidence>
<dbReference type="Proteomes" id="UP000034681">
    <property type="component" value="Unassembled WGS sequence"/>
</dbReference>
<keyword evidence="13" id="KW-1185">Reference proteome</keyword>
<feature type="domain" description="YrdC-like" evidence="11">
    <location>
        <begin position="202"/>
        <end position="400"/>
    </location>
</feature>
<feature type="domain" description="Acylphosphatase-like" evidence="10">
    <location>
        <begin position="3"/>
        <end position="90"/>
    </location>
</feature>
<dbReference type="Pfam" id="PF07503">
    <property type="entry name" value="zf-HYPF"/>
    <property type="match status" value="2"/>
</dbReference>
<dbReference type="PROSITE" id="PS51163">
    <property type="entry name" value="YRDC"/>
    <property type="match status" value="1"/>
</dbReference>
<keyword evidence="4" id="KW-0479">Metal-binding</keyword>
<evidence type="ECO:0000256" key="1">
    <source>
        <dbReference type="ARBA" id="ARBA00004711"/>
    </source>
</evidence>
<dbReference type="PANTHER" id="PTHR42959:SF1">
    <property type="entry name" value="CARBAMOYLTRANSFERASE HYPF"/>
    <property type="match status" value="1"/>
</dbReference>
<dbReference type="UniPathway" id="UPA00335"/>
<name>A0A0M2PX21_PROHO</name>
<comment type="similarity">
    <text evidence="2 8">Belongs to the carbamoyltransferase HypF family.</text>
</comment>
<dbReference type="InterPro" id="IPR001792">
    <property type="entry name" value="Acylphosphatase-like_dom"/>
</dbReference>
<dbReference type="SUPFAM" id="SSF54975">
    <property type="entry name" value="Acylphosphatase/BLUF domain-like"/>
    <property type="match status" value="1"/>
</dbReference>
<comment type="catalytic activity">
    <reaction evidence="7">
        <text>C-terminal L-cysteinyl-[HypE protein] + carbamoyl phosphate + ATP + H2O = C-terminal S-carboxamide-L-cysteinyl-[HypE protein] + AMP + phosphate + diphosphate + H(+)</text>
        <dbReference type="Rhea" id="RHEA:55636"/>
        <dbReference type="Rhea" id="RHEA-COMP:14247"/>
        <dbReference type="Rhea" id="RHEA-COMP:14392"/>
        <dbReference type="ChEBI" id="CHEBI:15377"/>
        <dbReference type="ChEBI" id="CHEBI:15378"/>
        <dbReference type="ChEBI" id="CHEBI:30616"/>
        <dbReference type="ChEBI" id="CHEBI:33019"/>
        <dbReference type="ChEBI" id="CHEBI:43474"/>
        <dbReference type="ChEBI" id="CHEBI:58228"/>
        <dbReference type="ChEBI" id="CHEBI:76913"/>
        <dbReference type="ChEBI" id="CHEBI:139126"/>
        <dbReference type="ChEBI" id="CHEBI:456215"/>
    </reaction>
</comment>
<dbReference type="eggNOG" id="COG0068">
    <property type="taxonomic scope" value="Bacteria"/>
</dbReference>
<dbReference type="GO" id="GO:0008270">
    <property type="term" value="F:zinc ion binding"/>
    <property type="evidence" value="ECO:0007669"/>
    <property type="project" value="UniProtKB-KW"/>
</dbReference>
<dbReference type="SUPFAM" id="SSF55821">
    <property type="entry name" value="YrdC/RibB"/>
    <property type="match status" value="1"/>
</dbReference>
<organism evidence="12 13">
    <name type="scientific">Prochlorothrix hollandica PCC 9006 = CALU 1027</name>
    <dbReference type="NCBI Taxonomy" id="317619"/>
    <lineage>
        <taxon>Bacteria</taxon>
        <taxon>Bacillati</taxon>
        <taxon>Cyanobacteriota</taxon>
        <taxon>Cyanophyceae</taxon>
        <taxon>Prochlorotrichales</taxon>
        <taxon>Prochlorotrichaceae</taxon>
        <taxon>Prochlorothrix</taxon>
    </lineage>
</organism>
<dbReference type="InterPro" id="IPR036046">
    <property type="entry name" value="Acylphosphatase-like_dom_sf"/>
</dbReference>
<dbReference type="InterPro" id="IPR017968">
    <property type="entry name" value="Acylphosphatase_CS"/>
</dbReference>
<dbReference type="InterPro" id="IPR006070">
    <property type="entry name" value="Sua5-like_dom"/>
</dbReference>
<dbReference type="PANTHER" id="PTHR42959">
    <property type="entry name" value="CARBAMOYLTRANSFERASE"/>
    <property type="match status" value="1"/>
</dbReference>
<dbReference type="InterPro" id="IPR011125">
    <property type="entry name" value="Znf_HypF"/>
</dbReference>
<comment type="catalytic activity">
    <reaction evidence="9">
        <text>an acyl phosphate + H2O = a carboxylate + phosphate + H(+)</text>
        <dbReference type="Rhea" id="RHEA:14965"/>
        <dbReference type="ChEBI" id="CHEBI:15377"/>
        <dbReference type="ChEBI" id="CHEBI:15378"/>
        <dbReference type="ChEBI" id="CHEBI:29067"/>
        <dbReference type="ChEBI" id="CHEBI:43474"/>
        <dbReference type="ChEBI" id="CHEBI:59918"/>
        <dbReference type="EC" id="3.6.1.7"/>
    </reaction>
</comment>
<dbReference type="InterPro" id="IPR051060">
    <property type="entry name" value="Carbamoyltrans_HypF-like"/>
</dbReference>
<dbReference type="GO" id="GO:0016874">
    <property type="term" value="F:ligase activity"/>
    <property type="evidence" value="ECO:0007669"/>
    <property type="project" value="UniProtKB-UniRule"/>
</dbReference>